<keyword evidence="2" id="KW-1185">Reference proteome</keyword>
<name>A0A1I4YIF5_9NEIS</name>
<protein>
    <submittedName>
        <fullName evidence="1">Uncharacterized protein</fullName>
    </submittedName>
</protein>
<dbReference type="EMBL" id="FOVE01000008">
    <property type="protein sequence ID" value="SFN37821.1"/>
    <property type="molecule type" value="Genomic_DNA"/>
</dbReference>
<sequence>MNAWFDRIFTLHLPGEHATHPQAALVGRMTLLLLVAGNDHASSSRLAIRPTSATFERVQLRFLG</sequence>
<evidence type="ECO:0000313" key="1">
    <source>
        <dbReference type="EMBL" id="SFN37821.1"/>
    </source>
</evidence>
<gene>
    <name evidence="1" type="ORF">SAMN05660284_01333</name>
</gene>
<dbReference type="Proteomes" id="UP000242869">
    <property type="component" value="Unassembled WGS sequence"/>
</dbReference>
<reference evidence="2" key="1">
    <citation type="submission" date="2016-10" db="EMBL/GenBank/DDBJ databases">
        <authorList>
            <person name="Varghese N."/>
            <person name="Submissions S."/>
        </authorList>
    </citation>
    <scope>NUCLEOTIDE SEQUENCE [LARGE SCALE GENOMIC DNA]</scope>
    <source>
        <strain evidence="2">DSM 6150</strain>
    </source>
</reference>
<proteinExistence type="predicted"/>
<dbReference type="STRING" id="83765.SAMN05660284_01333"/>
<accession>A0A1I4YIF5</accession>
<dbReference type="AlphaFoldDB" id="A0A1I4YIF5"/>
<evidence type="ECO:0000313" key="2">
    <source>
        <dbReference type="Proteomes" id="UP000242869"/>
    </source>
</evidence>
<organism evidence="1 2">
    <name type="scientific">Formivibrio citricus</name>
    <dbReference type="NCBI Taxonomy" id="83765"/>
    <lineage>
        <taxon>Bacteria</taxon>
        <taxon>Pseudomonadati</taxon>
        <taxon>Pseudomonadota</taxon>
        <taxon>Betaproteobacteria</taxon>
        <taxon>Neisseriales</taxon>
        <taxon>Chitinibacteraceae</taxon>
        <taxon>Formivibrio</taxon>
    </lineage>
</organism>